<dbReference type="SUPFAM" id="SSF53098">
    <property type="entry name" value="Ribonuclease H-like"/>
    <property type="match status" value="1"/>
</dbReference>
<dbReference type="AlphaFoldDB" id="A0A3D3R7M9"/>
<feature type="region of interest" description="Disordered" evidence="1">
    <location>
        <begin position="48"/>
        <end position="71"/>
    </location>
</feature>
<dbReference type="GO" id="GO:0015074">
    <property type="term" value="P:DNA integration"/>
    <property type="evidence" value="ECO:0007669"/>
    <property type="project" value="InterPro"/>
</dbReference>
<dbReference type="GO" id="GO:0003676">
    <property type="term" value="F:nucleic acid binding"/>
    <property type="evidence" value="ECO:0007669"/>
    <property type="project" value="InterPro"/>
</dbReference>
<dbReference type="Pfam" id="PF13683">
    <property type="entry name" value="rve_3"/>
    <property type="match status" value="1"/>
</dbReference>
<evidence type="ECO:0000256" key="1">
    <source>
        <dbReference type="SAM" id="MobiDB-lite"/>
    </source>
</evidence>
<accession>A0A3D3R7M9</accession>
<evidence type="ECO:0000259" key="2">
    <source>
        <dbReference type="Pfam" id="PF13683"/>
    </source>
</evidence>
<dbReference type="PANTHER" id="PTHR47515:SF1">
    <property type="entry name" value="BLR2054 PROTEIN"/>
    <property type="match status" value="1"/>
</dbReference>
<dbReference type="Gene3D" id="3.30.420.10">
    <property type="entry name" value="Ribonuclease H-like superfamily/Ribonuclease H"/>
    <property type="match status" value="1"/>
</dbReference>
<dbReference type="Proteomes" id="UP000263642">
    <property type="component" value="Unassembled WGS sequence"/>
</dbReference>
<dbReference type="InterPro" id="IPR012337">
    <property type="entry name" value="RNaseH-like_sf"/>
</dbReference>
<dbReference type="PANTHER" id="PTHR47515">
    <property type="entry name" value="LOW CALCIUM RESPONSE LOCUS PROTEIN T"/>
    <property type="match status" value="1"/>
</dbReference>
<organism evidence="3 4">
    <name type="scientific">Gimesia maris</name>
    <dbReference type="NCBI Taxonomy" id="122"/>
    <lineage>
        <taxon>Bacteria</taxon>
        <taxon>Pseudomonadati</taxon>
        <taxon>Planctomycetota</taxon>
        <taxon>Planctomycetia</taxon>
        <taxon>Planctomycetales</taxon>
        <taxon>Planctomycetaceae</taxon>
        <taxon>Gimesia</taxon>
    </lineage>
</organism>
<dbReference type="InterPro" id="IPR036397">
    <property type="entry name" value="RNaseH_sf"/>
</dbReference>
<gene>
    <name evidence="3" type="ORF">DIT97_18165</name>
</gene>
<protein>
    <recommendedName>
        <fullName evidence="2">Integrase catalytic domain-containing protein</fullName>
    </recommendedName>
</protein>
<comment type="caution">
    <text evidence="3">The sequence shown here is derived from an EMBL/GenBank/DDBJ whole genome shotgun (WGS) entry which is preliminary data.</text>
</comment>
<name>A0A3D3R7M9_9PLAN</name>
<dbReference type="InterPro" id="IPR001584">
    <property type="entry name" value="Integrase_cat-core"/>
</dbReference>
<feature type="domain" description="Integrase catalytic" evidence="2">
    <location>
        <begin position="3"/>
        <end position="58"/>
    </location>
</feature>
<feature type="compositionally biased region" description="Polar residues" evidence="1">
    <location>
        <begin position="52"/>
        <end position="71"/>
    </location>
</feature>
<proteinExistence type="predicted"/>
<sequence length="71" mass="8210">MLGKPKDNAYIESFNGRVRQECLNQHWFISLADAEEQIDRWRLDYFAPPHSSLGNQTPVEFGKNSSLDRQG</sequence>
<dbReference type="EMBL" id="DQAY01000109">
    <property type="protein sequence ID" value="HCO24853.1"/>
    <property type="molecule type" value="Genomic_DNA"/>
</dbReference>
<evidence type="ECO:0000313" key="4">
    <source>
        <dbReference type="Proteomes" id="UP000263642"/>
    </source>
</evidence>
<reference evidence="3 4" key="1">
    <citation type="journal article" date="2018" name="Nat. Biotechnol.">
        <title>A standardized bacterial taxonomy based on genome phylogeny substantially revises the tree of life.</title>
        <authorList>
            <person name="Parks D.H."/>
            <person name="Chuvochina M."/>
            <person name="Waite D.W."/>
            <person name="Rinke C."/>
            <person name="Skarshewski A."/>
            <person name="Chaumeil P.A."/>
            <person name="Hugenholtz P."/>
        </authorList>
    </citation>
    <scope>NUCLEOTIDE SEQUENCE [LARGE SCALE GENOMIC DNA]</scope>
    <source>
        <strain evidence="3">UBA9375</strain>
    </source>
</reference>
<evidence type="ECO:0000313" key="3">
    <source>
        <dbReference type="EMBL" id="HCO24853.1"/>
    </source>
</evidence>